<proteinExistence type="predicted"/>
<sequence length="84" mass="9193">MPEVADFVAKLREAFGDATIDEAVARGKAGEPTFSAQEIGWTVGTKFVEDFNCWRVDDSLRHRQYCPGCDGSCVGTGTRCSERS</sequence>
<name>A0A158L5Y4_9BURK</name>
<reference evidence="1" key="1">
    <citation type="submission" date="2016-01" db="EMBL/GenBank/DDBJ databases">
        <authorList>
            <person name="Peeters C."/>
        </authorList>
    </citation>
    <scope>NUCLEOTIDE SEQUENCE [LARGE SCALE GENOMIC DNA]</scope>
    <source>
        <strain evidence="1">LMG 29317</strain>
    </source>
</reference>
<keyword evidence="2" id="KW-1185">Reference proteome</keyword>
<gene>
    <name evidence="1" type="ORF">AWB74_08693</name>
</gene>
<organism evidence="1 2">
    <name type="scientific">Caballeronia arvi</name>
    <dbReference type="NCBI Taxonomy" id="1777135"/>
    <lineage>
        <taxon>Bacteria</taxon>
        <taxon>Pseudomonadati</taxon>
        <taxon>Pseudomonadota</taxon>
        <taxon>Betaproteobacteria</taxon>
        <taxon>Burkholderiales</taxon>
        <taxon>Burkholderiaceae</taxon>
        <taxon>Caballeronia</taxon>
    </lineage>
</organism>
<dbReference type="EMBL" id="FCOM02000162">
    <property type="protein sequence ID" value="SAL88705.1"/>
    <property type="molecule type" value="Genomic_DNA"/>
</dbReference>
<accession>A0A158L5Y4</accession>
<evidence type="ECO:0000313" key="2">
    <source>
        <dbReference type="Proteomes" id="UP000055019"/>
    </source>
</evidence>
<evidence type="ECO:0000313" key="1">
    <source>
        <dbReference type="EMBL" id="SAL88705.1"/>
    </source>
</evidence>
<dbReference type="Proteomes" id="UP000055019">
    <property type="component" value="Unassembled WGS sequence"/>
</dbReference>
<protein>
    <submittedName>
        <fullName evidence="1">Uncharacterized protein</fullName>
    </submittedName>
</protein>
<comment type="caution">
    <text evidence="1">The sequence shown here is derived from an EMBL/GenBank/DDBJ whole genome shotgun (WGS) entry which is preliminary data.</text>
</comment>
<dbReference type="AlphaFoldDB" id="A0A158L5Y4"/>